<feature type="transmembrane region" description="Helical" evidence="11">
    <location>
        <begin position="455"/>
        <end position="472"/>
    </location>
</feature>
<dbReference type="Proteomes" id="UP000326924">
    <property type="component" value="Unassembled WGS sequence"/>
</dbReference>
<keyword evidence="7 11" id="KW-1133">Transmembrane helix</keyword>
<dbReference type="OrthoDB" id="5311848at2759"/>
<feature type="signal peptide" evidence="12">
    <location>
        <begin position="1"/>
        <end position="23"/>
    </location>
</feature>
<dbReference type="PANTHER" id="PTHR28012">
    <property type="entry name" value="NUCLEAR FUSION PROTEIN KAR5"/>
    <property type="match status" value="1"/>
</dbReference>
<keyword evidence="9" id="KW-0325">Glycoprotein</keyword>
<evidence type="ECO:0000256" key="2">
    <source>
        <dbReference type="ARBA" id="ARBA00010473"/>
    </source>
</evidence>
<organism evidence="13 14">
    <name type="scientific">Sphaerosporella brunnea</name>
    <dbReference type="NCBI Taxonomy" id="1250544"/>
    <lineage>
        <taxon>Eukaryota</taxon>
        <taxon>Fungi</taxon>
        <taxon>Dikarya</taxon>
        <taxon>Ascomycota</taxon>
        <taxon>Pezizomycotina</taxon>
        <taxon>Pezizomycetes</taxon>
        <taxon>Pezizales</taxon>
        <taxon>Pyronemataceae</taxon>
        <taxon>Sphaerosporella</taxon>
    </lineage>
</organism>
<dbReference type="InParanoid" id="A0A5J5F109"/>
<evidence type="ECO:0000256" key="8">
    <source>
        <dbReference type="ARBA" id="ARBA00023136"/>
    </source>
</evidence>
<keyword evidence="6 11" id="KW-0256">Endoplasmic reticulum</keyword>
<keyword evidence="14" id="KW-1185">Reference proteome</keyword>
<evidence type="ECO:0000256" key="6">
    <source>
        <dbReference type="ARBA" id="ARBA00022824"/>
    </source>
</evidence>
<name>A0A5J5F109_9PEZI</name>
<evidence type="ECO:0000256" key="9">
    <source>
        <dbReference type="ARBA" id="ARBA00023180"/>
    </source>
</evidence>
<keyword evidence="10 11" id="KW-0539">Nucleus</keyword>
<dbReference type="GO" id="GO:0005789">
    <property type="term" value="C:endoplasmic reticulum membrane"/>
    <property type="evidence" value="ECO:0007669"/>
    <property type="project" value="UniProtKB-SubCell"/>
</dbReference>
<evidence type="ECO:0000256" key="1">
    <source>
        <dbReference type="ARBA" id="ARBA00003389"/>
    </source>
</evidence>
<dbReference type="InterPro" id="IPR007292">
    <property type="entry name" value="Nuclear_fusion_Kar5"/>
</dbReference>
<evidence type="ECO:0000313" key="13">
    <source>
        <dbReference type="EMBL" id="KAA8909652.1"/>
    </source>
</evidence>
<keyword evidence="3 11" id="KW-0415">Karyogamy</keyword>
<reference evidence="13 14" key="1">
    <citation type="submission" date="2019-09" db="EMBL/GenBank/DDBJ databases">
        <title>Draft genome of the ectomycorrhizal ascomycete Sphaerosporella brunnea.</title>
        <authorList>
            <consortium name="DOE Joint Genome Institute"/>
            <person name="Benucci G.M."/>
            <person name="Marozzi G."/>
            <person name="Antonielli L."/>
            <person name="Sanchez S."/>
            <person name="Marco P."/>
            <person name="Wang X."/>
            <person name="Falini L.B."/>
            <person name="Barry K."/>
            <person name="Haridas S."/>
            <person name="Lipzen A."/>
            <person name="Labutti K."/>
            <person name="Grigoriev I.V."/>
            <person name="Murat C."/>
            <person name="Martin F."/>
            <person name="Albertini E."/>
            <person name="Donnini D."/>
            <person name="Bonito G."/>
        </authorList>
    </citation>
    <scope>NUCLEOTIDE SEQUENCE [LARGE SCALE GENOMIC DNA]</scope>
    <source>
        <strain evidence="13 14">Sb_GMNB300</strain>
    </source>
</reference>
<evidence type="ECO:0000256" key="4">
    <source>
        <dbReference type="ARBA" id="ARBA00022692"/>
    </source>
</evidence>
<gene>
    <name evidence="13" type="ORF">FN846DRAFT_905483</name>
</gene>
<feature type="transmembrane region" description="Helical" evidence="11">
    <location>
        <begin position="503"/>
        <end position="524"/>
    </location>
</feature>
<dbReference type="EMBL" id="VXIS01000055">
    <property type="protein sequence ID" value="KAA8909652.1"/>
    <property type="molecule type" value="Genomic_DNA"/>
</dbReference>
<dbReference type="GO" id="GO:0031965">
    <property type="term" value="C:nuclear membrane"/>
    <property type="evidence" value="ECO:0007669"/>
    <property type="project" value="UniProtKB-SubCell"/>
</dbReference>
<dbReference type="AlphaFoldDB" id="A0A5J5F109"/>
<sequence>MARLAKAIISIIAIFSIPTGGDGYRLLQFREPAPPSAPTLILPAAVGEDTLSNRFPSSIQNDPRYAQVKLYLQSLQTKPTCHRVATALVSDCGKLDAATGAGGDVRYQYAAQLAVCELDALGIEYPDACRALNTRNSGYLGCVKQLEGRTQWWVTLSNSIQNARAICDAARHDVEKGGCDGENATKAQEHLSQAMDTALNEVWQTQREQKAFASSWKVFLGRIIGDVEVLQDGVLDKLRRGGSKLEEVLSKLLDGMMSAQVQSAAELEKINRSFRQTNEDSILWAEKIRQSREETDTVLAESAKSNHRDFERAMESIDEINAALSGTTFKSVRTLQEAIDDVSTALSHAAIDAQDLSSLRAVFDSLIQTHEKLERSQDAVDVRQRELQETLASLEPRINEMVTALHLSVEKVGKSLDDADNRIQALGGIWNRNSMALALIGFSMALWLGRENWRNTVGVMGVIVGLYMLYSANPQLNPLPSLKRELADSNAYQPTSLLGLRNVYISLAVLTVCGALLGTAFCWWRSRVEKKEQKLPA</sequence>
<comment type="subcellular location">
    <subcellularLocation>
        <location evidence="11">Endoplasmic reticulum membrane</location>
    </subcellularLocation>
    <subcellularLocation>
        <location evidence="11">Nucleus membrane</location>
    </subcellularLocation>
</comment>
<evidence type="ECO:0008006" key="15">
    <source>
        <dbReference type="Google" id="ProtNLM"/>
    </source>
</evidence>
<evidence type="ECO:0000256" key="7">
    <source>
        <dbReference type="ARBA" id="ARBA00022989"/>
    </source>
</evidence>
<keyword evidence="8 11" id="KW-0472">Membrane</keyword>
<evidence type="ECO:0000256" key="5">
    <source>
        <dbReference type="ARBA" id="ARBA00022729"/>
    </source>
</evidence>
<evidence type="ECO:0000256" key="3">
    <source>
        <dbReference type="ARBA" id="ARBA00022459"/>
    </source>
</evidence>
<evidence type="ECO:0000313" key="14">
    <source>
        <dbReference type="Proteomes" id="UP000326924"/>
    </source>
</evidence>
<evidence type="ECO:0000256" key="10">
    <source>
        <dbReference type="ARBA" id="ARBA00023242"/>
    </source>
</evidence>
<comment type="function">
    <text evidence="1 11">Required for nuclear membrane fusion during karyogamy.</text>
</comment>
<comment type="caution">
    <text evidence="13">The sequence shown here is derived from an EMBL/GenBank/DDBJ whole genome shotgun (WGS) entry which is preliminary data.</text>
</comment>
<keyword evidence="5 11" id="KW-0732">Signal</keyword>
<proteinExistence type="inferred from homology"/>
<dbReference type="GO" id="GO:0000742">
    <property type="term" value="P:karyogamy involved in conjugation with cellular fusion"/>
    <property type="evidence" value="ECO:0007669"/>
    <property type="project" value="UniProtKB-UniRule"/>
</dbReference>
<dbReference type="PANTHER" id="PTHR28012:SF1">
    <property type="entry name" value="NUCLEAR FUSION PROTEIN KAR5"/>
    <property type="match status" value="1"/>
</dbReference>
<evidence type="ECO:0000256" key="12">
    <source>
        <dbReference type="SAM" id="SignalP"/>
    </source>
</evidence>
<protein>
    <recommendedName>
        <fullName evidence="15">Nuclear fusion protein KAR5</fullName>
    </recommendedName>
</protein>
<feature type="transmembrane region" description="Helical" evidence="11">
    <location>
        <begin position="429"/>
        <end position="448"/>
    </location>
</feature>
<dbReference type="Pfam" id="PF04163">
    <property type="entry name" value="Tht1"/>
    <property type="match status" value="1"/>
</dbReference>
<accession>A0A5J5F109</accession>
<dbReference type="GO" id="GO:0048288">
    <property type="term" value="P:nuclear membrane fusion involved in karyogamy"/>
    <property type="evidence" value="ECO:0007669"/>
    <property type="project" value="UniProtKB-UniRule"/>
</dbReference>
<evidence type="ECO:0000256" key="11">
    <source>
        <dbReference type="RuleBase" id="RU368082"/>
    </source>
</evidence>
<comment type="similarity">
    <text evidence="2 11">Belongs to the KAR5 family.</text>
</comment>
<feature type="chain" id="PRO_5023843832" description="Nuclear fusion protein KAR5" evidence="12">
    <location>
        <begin position="24"/>
        <end position="537"/>
    </location>
</feature>
<keyword evidence="4 11" id="KW-0812">Transmembrane</keyword>